<evidence type="ECO:0000313" key="5">
    <source>
        <dbReference type="EMBL" id="EMF81619.1"/>
    </source>
</evidence>
<dbReference type="PANTHER" id="PTHR37936">
    <property type="entry name" value="TRANSPOSASE INSC FOR INSERTION ELEMENT IS2A-RELATED"/>
    <property type="match status" value="1"/>
</dbReference>
<gene>
    <name evidence="5" type="ORF">LEP1GSC188_2295</name>
</gene>
<evidence type="ECO:0000256" key="4">
    <source>
        <dbReference type="SAM" id="Coils"/>
    </source>
</evidence>
<dbReference type="PANTHER" id="PTHR37936:SF3">
    <property type="entry name" value="TRANSPOSASE INSC FOR INSERTION ELEMENT IS2A-RELATED"/>
    <property type="match status" value="1"/>
</dbReference>
<proteinExistence type="inferred from homology"/>
<evidence type="ECO:0000256" key="2">
    <source>
        <dbReference type="ARBA" id="ARBA00022578"/>
    </source>
</evidence>
<evidence type="ECO:0000256" key="3">
    <source>
        <dbReference type="ARBA" id="ARBA00024308"/>
    </source>
</evidence>
<comment type="caution">
    <text evidence="5">The sequence shown here is derived from an EMBL/GenBank/DDBJ whole genome shotgun (WGS) entry which is preliminary data.</text>
</comment>
<dbReference type="AlphaFoldDB" id="M3G6N3"/>
<comment type="function">
    <text evidence="3">Involved in the transposition of the insertion sequence IS2.</text>
</comment>
<name>M3G6N3_9LEPT</name>
<accession>M3G6N3</accession>
<feature type="coiled-coil region" evidence="4">
    <location>
        <begin position="82"/>
        <end position="109"/>
    </location>
</feature>
<dbReference type="GO" id="GO:0004803">
    <property type="term" value="F:transposase activity"/>
    <property type="evidence" value="ECO:0007669"/>
    <property type="project" value="InterPro"/>
</dbReference>
<sequence length="117" mass="13750">MNSTSINDTVHVITSVQRRRRWPSPEKEQIVKETFEPGNSVSLVARKYNIAPSQLFQWRRFMENGAIKGIENEENLVPESEYKKLEQRIKNLERLLGRKTEENEILKEAVILARKKN</sequence>
<dbReference type="InterPro" id="IPR002514">
    <property type="entry name" value="Transposase_8"/>
</dbReference>
<reference evidence="5 6" key="1">
    <citation type="submission" date="2013-01" db="EMBL/GenBank/DDBJ databases">
        <authorList>
            <person name="Harkins D.M."/>
            <person name="Durkin A.S."/>
            <person name="Brinkac L.M."/>
            <person name="Haft D.H."/>
            <person name="Selengut J.D."/>
            <person name="Sanka R."/>
            <person name="DePew J."/>
            <person name="Purushe J."/>
            <person name="Tulsiani S.M."/>
            <person name="Graham G.C."/>
            <person name="Burns M.-A."/>
            <person name="Dohnt M.F."/>
            <person name="Smythe L.D."/>
            <person name="McKay D.B."/>
            <person name="Craig S.B."/>
            <person name="Vinetz J.M."/>
            <person name="Sutton G.G."/>
            <person name="Nierman W.C."/>
            <person name="Fouts D.E."/>
        </authorList>
    </citation>
    <scope>NUCLEOTIDE SEQUENCE [LARGE SCALE GENOMIC DNA]</scope>
    <source>
        <strain evidence="5 6">LT2116</strain>
    </source>
</reference>
<keyword evidence="4" id="KW-0175">Coiled coil</keyword>
<comment type="similarity">
    <text evidence="1">Belongs to the transposase 8 family.</text>
</comment>
<dbReference type="EMBL" id="AHOR02000031">
    <property type="protein sequence ID" value="EMF81619.1"/>
    <property type="molecule type" value="Genomic_DNA"/>
</dbReference>
<dbReference type="InterPro" id="IPR036388">
    <property type="entry name" value="WH-like_DNA-bd_sf"/>
</dbReference>
<dbReference type="InterPro" id="IPR009057">
    <property type="entry name" value="Homeodomain-like_sf"/>
</dbReference>
<dbReference type="GO" id="GO:0006313">
    <property type="term" value="P:DNA transposition"/>
    <property type="evidence" value="ECO:0007669"/>
    <property type="project" value="InterPro"/>
</dbReference>
<dbReference type="Pfam" id="PF01527">
    <property type="entry name" value="HTH_Tnp_1"/>
    <property type="match status" value="1"/>
</dbReference>
<evidence type="ECO:0000313" key="6">
    <source>
        <dbReference type="Proteomes" id="UP000011770"/>
    </source>
</evidence>
<dbReference type="Gene3D" id="1.10.10.10">
    <property type="entry name" value="Winged helix-like DNA-binding domain superfamily/Winged helix DNA-binding domain"/>
    <property type="match status" value="1"/>
</dbReference>
<dbReference type="SUPFAM" id="SSF46689">
    <property type="entry name" value="Homeodomain-like"/>
    <property type="match status" value="1"/>
</dbReference>
<dbReference type="Proteomes" id="UP000011770">
    <property type="component" value="Unassembled WGS sequence"/>
</dbReference>
<protein>
    <submittedName>
        <fullName evidence="5">Transposase</fullName>
    </submittedName>
</protein>
<evidence type="ECO:0000256" key="1">
    <source>
        <dbReference type="ARBA" id="ARBA00009964"/>
    </source>
</evidence>
<organism evidence="5 6">
    <name type="scientific">Leptospira weilii serovar Topaz str. LT2116</name>
    <dbReference type="NCBI Taxonomy" id="1088540"/>
    <lineage>
        <taxon>Bacteria</taxon>
        <taxon>Pseudomonadati</taxon>
        <taxon>Spirochaetota</taxon>
        <taxon>Spirochaetia</taxon>
        <taxon>Leptospirales</taxon>
        <taxon>Leptospiraceae</taxon>
        <taxon>Leptospira</taxon>
    </lineage>
</organism>
<dbReference type="GO" id="GO:0003677">
    <property type="term" value="F:DNA binding"/>
    <property type="evidence" value="ECO:0007669"/>
    <property type="project" value="InterPro"/>
</dbReference>
<keyword evidence="2" id="KW-0815">Transposition</keyword>